<keyword evidence="1" id="KW-1133">Transmembrane helix</keyword>
<dbReference type="EMBL" id="CAXLJM020000035">
    <property type="protein sequence ID" value="CAL8104559.1"/>
    <property type="molecule type" value="Genomic_DNA"/>
</dbReference>
<keyword evidence="1" id="KW-0812">Transmembrane</keyword>
<organism evidence="2 3">
    <name type="scientific">Orchesella dallaii</name>
    <dbReference type="NCBI Taxonomy" id="48710"/>
    <lineage>
        <taxon>Eukaryota</taxon>
        <taxon>Metazoa</taxon>
        <taxon>Ecdysozoa</taxon>
        <taxon>Arthropoda</taxon>
        <taxon>Hexapoda</taxon>
        <taxon>Collembola</taxon>
        <taxon>Entomobryomorpha</taxon>
        <taxon>Entomobryoidea</taxon>
        <taxon>Orchesellidae</taxon>
        <taxon>Orchesellinae</taxon>
        <taxon>Orchesella</taxon>
    </lineage>
</organism>
<comment type="caution">
    <text evidence="2">The sequence shown here is derived from an EMBL/GenBank/DDBJ whole genome shotgun (WGS) entry which is preliminary data.</text>
</comment>
<evidence type="ECO:0000256" key="1">
    <source>
        <dbReference type="SAM" id="Phobius"/>
    </source>
</evidence>
<feature type="transmembrane region" description="Helical" evidence="1">
    <location>
        <begin position="30"/>
        <end position="50"/>
    </location>
</feature>
<feature type="transmembrane region" description="Helical" evidence="1">
    <location>
        <begin position="97"/>
        <end position="118"/>
    </location>
</feature>
<sequence length="464" mass="53727">MQINPYKTIDLENAFPLPCDYENKKISKHFLRFFLDIGYYLCVFPFKIVYNGDGTYRKQQWIPQQVLCTALHLGAFLDTLTNIRVINYGEVSNHPKLYFEIFTSLLHSVTVLVFTYCAWRSSEKFCALVQSVQKCPIVSLWFPKHTNYTVFGLTLLYVLLAMVNPILKDGGDDGSLQGFYDYHARRGRFMAFLGNFSEGPLNVDNENSKTYTDFRIHDLAFVLFSYFANSCEWIVIYHVDLMMLVMSLTLWCSSVHFIKTLKEKNCKTTFVYYEALKGLSDLINSTMGKVTLVYTIDSILYYSTQLEVLFLPGKYFHKLVVTQFFLGSLCWLHFASNACLQMDRFRAWIRSKENRHSLPPKSISLMLLLDEISTNPVGLSGNGLFVINYTRGALQYQQHHHHHHGMSKIHTGYYGIPTDSEERNGYVYLPYFLVFMPPMTEDDKNEIDNGENCDELLVVGENLF</sequence>
<evidence type="ECO:0000313" key="3">
    <source>
        <dbReference type="Proteomes" id="UP001642540"/>
    </source>
</evidence>
<reference evidence="2 3" key="1">
    <citation type="submission" date="2024-08" db="EMBL/GenBank/DDBJ databases">
        <authorList>
            <person name="Cucini C."/>
            <person name="Frati F."/>
        </authorList>
    </citation>
    <scope>NUCLEOTIDE SEQUENCE [LARGE SCALE GENOMIC DNA]</scope>
</reference>
<dbReference type="Proteomes" id="UP001642540">
    <property type="component" value="Unassembled WGS sequence"/>
</dbReference>
<name>A0ABP1QIJ8_9HEXA</name>
<keyword evidence="3" id="KW-1185">Reference proteome</keyword>
<gene>
    <name evidence="2" type="ORF">ODALV1_LOCUS11797</name>
</gene>
<protein>
    <submittedName>
        <fullName evidence="2">Uncharacterized protein</fullName>
    </submittedName>
</protein>
<accession>A0ABP1QIJ8</accession>
<proteinExistence type="predicted"/>
<evidence type="ECO:0000313" key="2">
    <source>
        <dbReference type="EMBL" id="CAL8104559.1"/>
    </source>
</evidence>
<feature type="transmembrane region" description="Helical" evidence="1">
    <location>
        <begin position="148"/>
        <end position="167"/>
    </location>
</feature>
<feature type="transmembrane region" description="Helical" evidence="1">
    <location>
        <begin position="242"/>
        <end position="261"/>
    </location>
</feature>
<keyword evidence="1" id="KW-0472">Membrane</keyword>